<name>A0ABP9V4S7_9BACT</name>
<accession>A0ABP9V4S7</accession>
<sequence length="65" mass="7394">MLTHERTKHQIRAKLHAEIDTLARERDDLRAQLERLRCQLTSMAADNVRLAGEVHALRKGGAQHG</sequence>
<dbReference type="Gene3D" id="6.10.250.3050">
    <property type="match status" value="1"/>
</dbReference>
<feature type="coiled-coil region" evidence="1">
    <location>
        <begin position="12"/>
        <end position="46"/>
    </location>
</feature>
<keyword evidence="1" id="KW-0175">Coiled coil</keyword>
<comment type="caution">
    <text evidence="2">The sequence shown here is derived from an EMBL/GenBank/DDBJ whole genome shotgun (WGS) entry which is preliminary data.</text>
</comment>
<evidence type="ECO:0000313" key="2">
    <source>
        <dbReference type="EMBL" id="GAA5497625.1"/>
    </source>
</evidence>
<dbReference type="EMBL" id="BAABRL010000019">
    <property type="protein sequence ID" value="GAA5497625.1"/>
    <property type="molecule type" value="Genomic_DNA"/>
</dbReference>
<keyword evidence="3" id="KW-1185">Reference proteome</keyword>
<reference evidence="2 3" key="1">
    <citation type="submission" date="2024-02" db="EMBL/GenBank/DDBJ databases">
        <title>Rubritalea halochordaticola NBRC 107102.</title>
        <authorList>
            <person name="Ichikawa N."/>
            <person name="Katano-Makiyama Y."/>
            <person name="Hidaka K."/>
        </authorList>
    </citation>
    <scope>NUCLEOTIDE SEQUENCE [LARGE SCALE GENOMIC DNA]</scope>
    <source>
        <strain evidence="2 3">NBRC 107102</strain>
    </source>
</reference>
<dbReference type="Proteomes" id="UP001424741">
    <property type="component" value="Unassembled WGS sequence"/>
</dbReference>
<evidence type="ECO:0000256" key="1">
    <source>
        <dbReference type="SAM" id="Coils"/>
    </source>
</evidence>
<dbReference type="RefSeq" id="WP_346190096.1">
    <property type="nucleotide sequence ID" value="NZ_BAABRL010000019.1"/>
</dbReference>
<gene>
    <name evidence="2" type="ORF">Rhal01_03821</name>
</gene>
<proteinExistence type="predicted"/>
<organism evidence="2 3">
    <name type="scientific">Rubritalea halochordaticola</name>
    <dbReference type="NCBI Taxonomy" id="714537"/>
    <lineage>
        <taxon>Bacteria</taxon>
        <taxon>Pseudomonadati</taxon>
        <taxon>Verrucomicrobiota</taxon>
        <taxon>Verrucomicrobiia</taxon>
        <taxon>Verrucomicrobiales</taxon>
        <taxon>Rubritaleaceae</taxon>
        <taxon>Rubritalea</taxon>
    </lineage>
</organism>
<protein>
    <submittedName>
        <fullName evidence="2">Uncharacterized protein</fullName>
    </submittedName>
</protein>
<evidence type="ECO:0000313" key="3">
    <source>
        <dbReference type="Proteomes" id="UP001424741"/>
    </source>
</evidence>